<sequence length="113" mass="12237">MTSPVPPWRSTSSTGCSVLVYLMRPQVCVTVRYPGQDRLDESATAAAVARDIGAELVVIEPTIQDFTRALPEIMHALDYPMGNASTFSEHMACRAVAERACGWWSADSGQTSS</sequence>
<reference evidence="3" key="1">
    <citation type="submission" date="2022-12" db="EMBL/GenBank/DDBJ databases">
        <authorList>
            <person name="Mo P."/>
        </authorList>
    </citation>
    <scope>NUCLEOTIDE SEQUENCE [LARGE SCALE GENOMIC DNA]</scope>
    <source>
        <strain evidence="3">HUAS 3-15</strain>
    </source>
</reference>
<proteinExistence type="predicted"/>
<evidence type="ECO:0000313" key="2">
    <source>
        <dbReference type="EMBL" id="WBP84681.1"/>
    </source>
</evidence>
<dbReference type="InterPro" id="IPR014729">
    <property type="entry name" value="Rossmann-like_a/b/a_fold"/>
</dbReference>
<dbReference type="Proteomes" id="UP001212821">
    <property type="component" value="Chromosome"/>
</dbReference>
<protein>
    <submittedName>
        <fullName evidence="2">Asparagine synthase-related protein</fullName>
    </submittedName>
</protein>
<feature type="domain" description="Asparagine synthetase" evidence="1">
    <location>
        <begin position="20"/>
        <end position="98"/>
    </location>
</feature>
<name>A0ABY7PXI6_9ACTN</name>
<dbReference type="InterPro" id="IPR001962">
    <property type="entry name" value="Asn_synthase"/>
</dbReference>
<keyword evidence="3" id="KW-1185">Reference proteome</keyword>
<evidence type="ECO:0000313" key="3">
    <source>
        <dbReference type="Proteomes" id="UP001212821"/>
    </source>
</evidence>
<dbReference type="Gene3D" id="3.40.50.620">
    <property type="entry name" value="HUPs"/>
    <property type="match status" value="1"/>
</dbReference>
<evidence type="ECO:0000259" key="1">
    <source>
        <dbReference type="Pfam" id="PF00733"/>
    </source>
</evidence>
<dbReference type="EMBL" id="CP115450">
    <property type="protein sequence ID" value="WBP84681.1"/>
    <property type="molecule type" value="Genomic_DNA"/>
</dbReference>
<dbReference type="Pfam" id="PF00733">
    <property type="entry name" value="Asn_synthase"/>
    <property type="match status" value="1"/>
</dbReference>
<dbReference type="SUPFAM" id="SSF52402">
    <property type="entry name" value="Adenine nucleotide alpha hydrolases-like"/>
    <property type="match status" value="1"/>
</dbReference>
<dbReference type="RefSeq" id="WP_270140085.1">
    <property type="nucleotide sequence ID" value="NZ_CP115450.1"/>
</dbReference>
<accession>A0ABY7PXI6</accession>
<organism evidence="2 3">
    <name type="scientific">Kitasatospora cathayae</name>
    <dbReference type="NCBI Taxonomy" id="3004092"/>
    <lineage>
        <taxon>Bacteria</taxon>
        <taxon>Bacillati</taxon>
        <taxon>Actinomycetota</taxon>
        <taxon>Actinomycetes</taxon>
        <taxon>Kitasatosporales</taxon>
        <taxon>Streptomycetaceae</taxon>
        <taxon>Kitasatospora</taxon>
    </lineage>
</organism>
<gene>
    <name evidence="2" type="ORF">O1G21_01655</name>
</gene>